<dbReference type="GO" id="GO:0015344">
    <property type="term" value="F:siderophore uptake transmembrane transporter activity"/>
    <property type="evidence" value="ECO:0007669"/>
    <property type="project" value="TreeGrafter"/>
</dbReference>
<evidence type="ECO:0000256" key="2">
    <source>
        <dbReference type="ARBA" id="ARBA00022448"/>
    </source>
</evidence>
<dbReference type="InterPro" id="IPR023996">
    <property type="entry name" value="TonB-dep_OMP_SusC/RagA"/>
</dbReference>
<dbReference type="PANTHER" id="PTHR30069">
    <property type="entry name" value="TONB-DEPENDENT OUTER MEMBRANE RECEPTOR"/>
    <property type="match status" value="1"/>
</dbReference>
<dbReference type="EMBL" id="QROI01000004">
    <property type="protein sequence ID" value="RHL17903.1"/>
    <property type="molecule type" value="Genomic_DNA"/>
</dbReference>
<dbReference type="Gene3D" id="2.170.130.10">
    <property type="entry name" value="TonB-dependent receptor, plug domain"/>
    <property type="match status" value="1"/>
</dbReference>
<feature type="signal peptide" evidence="9">
    <location>
        <begin position="1"/>
        <end position="21"/>
    </location>
</feature>
<dbReference type="Pfam" id="PF13715">
    <property type="entry name" value="CarbopepD_reg_2"/>
    <property type="match status" value="1"/>
</dbReference>
<reference evidence="11 12" key="1">
    <citation type="submission" date="2018-08" db="EMBL/GenBank/DDBJ databases">
        <title>A genome reference for cultivated species of the human gut microbiota.</title>
        <authorList>
            <person name="Zou Y."/>
            <person name="Xue W."/>
            <person name="Luo G."/>
        </authorList>
    </citation>
    <scope>NUCLEOTIDE SEQUENCE [LARGE SCALE GENOMIC DNA]</scope>
    <source>
        <strain evidence="11 12">AF39-11</strain>
    </source>
</reference>
<evidence type="ECO:0000259" key="10">
    <source>
        <dbReference type="Pfam" id="PF07715"/>
    </source>
</evidence>
<accession>A0A415JB73</accession>
<dbReference type="Gene3D" id="2.40.170.20">
    <property type="entry name" value="TonB-dependent receptor, beta-barrel domain"/>
    <property type="match status" value="1"/>
</dbReference>
<dbReference type="InterPro" id="IPR037066">
    <property type="entry name" value="Plug_dom_sf"/>
</dbReference>
<comment type="similarity">
    <text evidence="8">Belongs to the TonB-dependent receptor family.</text>
</comment>
<dbReference type="InterPro" id="IPR036942">
    <property type="entry name" value="Beta-barrel_TonB_sf"/>
</dbReference>
<dbReference type="RefSeq" id="WP_118441160.1">
    <property type="nucleotide sequence ID" value="NZ_QROD01000004.1"/>
</dbReference>
<evidence type="ECO:0000256" key="7">
    <source>
        <dbReference type="ARBA" id="ARBA00023237"/>
    </source>
</evidence>
<dbReference type="FunFam" id="2.60.40.1120:FF:000003">
    <property type="entry name" value="Outer membrane protein Omp121"/>
    <property type="match status" value="1"/>
</dbReference>
<evidence type="ECO:0000313" key="12">
    <source>
        <dbReference type="Proteomes" id="UP000284916"/>
    </source>
</evidence>
<evidence type="ECO:0000256" key="8">
    <source>
        <dbReference type="PROSITE-ProRule" id="PRU01360"/>
    </source>
</evidence>
<dbReference type="SUPFAM" id="SSF49464">
    <property type="entry name" value="Carboxypeptidase regulatory domain-like"/>
    <property type="match status" value="1"/>
</dbReference>
<dbReference type="NCBIfam" id="TIGR04056">
    <property type="entry name" value="OMP_RagA_SusC"/>
    <property type="match status" value="1"/>
</dbReference>
<dbReference type="AlphaFoldDB" id="A0A415JB73"/>
<evidence type="ECO:0000256" key="4">
    <source>
        <dbReference type="ARBA" id="ARBA00022692"/>
    </source>
</evidence>
<comment type="caution">
    <text evidence="11">The sequence shown here is derived from an EMBL/GenBank/DDBJ whole genome shotgun (WGS) entry which is preliminary data.</text>
</comment>
<dbReference type="GO" id="GO:0009279">
    <property type="term" value="C:cell outer membrane"/>
    <property type="evidence" value="ECO:0007669"/>
    <property type="project" value="UniProtKB-SubCell"/>
</dbReference>
<feature type="chain" id="PRO_5019468578" evidence="9">
    <location>
        <begin position="22"/>
        <end position="988"/>
    </location>
</feature>
<dbReference type="InterPro" id="IPR039426">
    <property type="entry name" value="TonB-dep_rcpt-like"/>
</dbReference>
<evidence type="ECO:0000313" key="11">
    <source>
        <dbReference type="EMBL" id="RHL17903.1"/>
    </source>
</evidence>
<dbReference type="Gene3D" id="2.60.40.1120">
    <property type="entry name" value="Carboxypeptidase-like, regulatory domain"/>
    <property type="match status" value="1"/>
</dbReference>
<evidence type="ECO:0000256" key="9">
    <source>
        <dbReference type="SAM" id="SignalP"/>
    </source>
</evidence>
<dbReference type="InterPro" id="IPR023997">
    <property type="entry name" value="TonB-dep_OMP_SusC/RagA_CS"/>
</dbReference>
<feature type="domain" description="TonB-dependent receptor plug" evidence="10">
    <location>
        <begin position="119"/>
        <end position="227"/>
    </location>
</feature>
<dbReference type="SUPFAM" id="SSF56935">
    <property type="entry name" value="Porins"/>
    <property type="match status" value="1"/>
</dbReference>
<keyword evidence="7 8" id="KW-0998">Cell outer membrane</keyword>
<dbReference type="GO" id="GO:0044718">
    <property type="term" value="P:siderophore transmembrane transport"/>
    <property type="evidence" value="ECO:0007669"/>
    <property type="project" value="TreeGrafter"/>
</dbReference>
<dbReference type="Proteomes" id="UP000284916">
    <property type="component" value="Unassembled WGS sequence"/>
</dbReference>
<sequence length="988" mass="108388">MKRKLMLLMTCLMIGIGLVNAQISKVTGNVTSEEDGLPVVGASVLVKGTTVGTVTDIDGNFTLTNVPSSAGTLVISFIGMQSQEVKIKPNVNVVLKSDAEALDEVVVVGYGSAKKVGTVVGSIANVTSEKIASRPVVNVMDALQGQVAGLQVFTSSGDPGDKSMAASSYLRGIGSLTAGNAPLYVLDGSPVSSEIMSMMNPNDFASVTVLKDASATSIYGSRAANGVIYITTKRGKMNEKAVVTVSGNYGVSMLAKDVATPMSSSQLLGYQLKHGIITQETYDKYMASGVNTNWQDYFFKNAPTYQGNLSVQGGGDKSLYYLSASYMNQEGIVYGSGYERYTLRANLETKVNDWLRIGANIAGAYDMTETSLYTYQGSNYTAGGILGTLLNQPYFNPYDENGNRLEKIPGLNSYDPNYLTDKSPNKGNQAQFNGNAFIQLTPIKGLTLRSQLGIEAYDYRKTSKTLSSHPSVDGIGTTTERFQRNSQFTITNTAEYKFDVNYDHHITLLAGQEGIKSNFSGFVSKTTGQNDDRLSGIWSGTSALLVNLDDYSGSMNPYSYAYLSFFGRAEYAYKEKYYADFSVRNDASSRFGADNRAATFFSGGLMWNIKEEDFLKDVDFLTSLKLKGSVGSTGNSEIGNYDHLGLVGTRNYNTQGGWYISAPGNEQLGWETQILTNIGIEASFYDRIRTEITWYNRKTKDMLMEVPVPYTSGFSTIMQNIGSMKNTGVELSLGVDIIKTKDMLLQFNMNYAYNKNEITELFYGYEEWPMPSYSLTYKVGEPLQFYMPVFAGVDPADGKQMWYVPGTDGETTKDVDLANSGALNQATGVTQYAPHTGGFNLNFSWKGLSIGADFAWVLGKHMVNNDRYFSENPANFAGKNQSTEVLNEWENPGDVTNMPKFGEIMIFDTHLLENASFLRLKNLAVGYQFPKNWLEKTKIIKNFKITAAARNLFTITKYKGADPEIDSNLTFGAFPNTKQFTIGAEITF</sequence>
<proteinExistence type="inferred from homology"/>
<dbReference type="PROSITE" id="PS52016">
    <property type="entry name" value="TONB_DEPENDENT_REC_3"/>
    <property type="match status" value="1"/>
</dbReference>
<dbReference type="InterPro" id="IPR012910">
    <property type="entry name" value="Plug_dom"/>
</dbReference>
<protein>
    <submittedName>
        <fullName evidence="11">TonB-dependent receptor</fullName>
    </submittedName>
</protein>
<keyword evidence="6 8" id="KW-0472">Membrane</keyword>
<evidence type="ECO:0000256" key="5">
    <source>
        <dbReference type="ARBA" id="ARBA00022729"/>
    </source>
</evidence>
<dbReference type="Pfam" id="PF07715">
    <property type="entry name" value="Plug"/>
    <property type="match status" value="1"/>
</dbReference>
<dbReference type="NCBIfam" id="TIGR04057">
    <property type="entry name" value="SusC_RagA_signa"/>
    <property type="match status" value="1"/>
</dbReference>
<gene>
    <name evidence="11" type="ORF">DW035_03180</name>
</gene>
<keyword evidence="11" id="KW-0675">Receptor</keyword>
<organism evidence="11 12">
    <name type="scientific">Phocaeicola plebeius</name>
    <dbReference type="NCBI Taxonomy" id="310297"/>
    <lineage>
        <taxon>Bacteria</taxon>
        <taxon>Pseudomonadati</taxon>
        <taxon>Bacteroidota</taxon>
        <taxon>Bacteroidia</taxon>
        <taxon>Bacteroidales</taxon>
        <taxon>Bacteroidaceae</taxon>
        <taxon>Phocaeicola</taxon>
    </lineage>
</organism>
<keyword evidence="2 8" id="KW-0813">Transport</keyword>
<evidence type="ECO:0000256" key="6">
    <source>
        <dbReference type="ARBA" id="ARBA00023136"/>
    </source>
</evidence>
<evidence type="ECO:0000256" key="3">
    <source>
        <dbReference type="ARBA" id="ARBA00022452"/>
    </source>
</evidence>
<dbReference type="PANTHER" id="PTHR30069:SF29">
    <property type="entry name" value="HEMOGLOBIN AND HEMOGLOBIN-HAPTOGLOBIN-BINDING PROTEIN 1-RELATED"/>
    <property type="match status" value="1"/>
</dbReference>
<keyword evidence="4 8" id="KW-0812">Transmembrane</keyword>
<name>A0A415JB73_9BACT</name>
<comment type="subcellular location">
    <subcellularLocation>
        <location evidence="1 8">Cell outer membrane</location>
        <topology evidence="1 8">Multi-pass membrane protein</topology>
    </subcellularLocation>
</comment>
<evidence type="ECO:0000256" key="1">
    <source>
        <dbReference type="ARBA" id="ARBA00004571"/>
    </source>
</evidence>
<keyword evidence="5 9" id="KW-0732">Signal</keyword>
<dbReference type="InterPro" id="IPR008969">
    <property type="entry name" value="CarboxyPept-like_regulatory"/>
</dbReference>
<keyword evidence="3 8" id="KW-1134">Transmembrane beta strand</keyword>